<dbReference type="AlphaFoldDB" id="D4BDF0"/>
<proteinExistence type="predicted"/>
<name>D4BDF0_9ENTR</name>
<evidence type="ECO:0000313" key="1">
    <source>
        <dbReference type="EMBL" id="EFE07999.1"/>
    </source>
</evidence>
<sequence>MRLFCKTVLQTNLRAGALSGLRQRANRRPDKRSASGLVDCGYFVKPFCRQICALAPYPAYGSVQIVGLISAAHQA</sequence>
<reference evidence="1 2" key="1">
    <citation type="submission" date="2010-02" db="EMBL/GenBank/DDBJ databases">
        <authorList>
            <person name="Weinstock G."/>
            <person name="Sodergren E."/>
            <person name="Clifton S."/>
            <person name="Fulton L."/>
            <person name="Fulton B."/>
            <person name="Courtney L."/>
            <person name="Fronick C."/>
            <person name="Harrison M."/>
            <person name="Strong C."/>
            <person name="Farmer C."/>
            <person name="Delahaunty K."/>
            <person name="Markovic C."/>
            <person name="Hall O."/>
            <person name="Minx P."/>
            <person name="Tomlinson C."/>
            <person name="Mitreva M."/>
            <person name="Nelson J."/>
            <person name="Hou S."/>
            <person name="Wollam A."/>
            <person name="Pepin K.H."/>
            <person name="Johnson M."/>
            <person name="Bhonagiri V."/>
            <person name="Zhang X."/>
            <person name="Suruliraj S."/>
            <person name="Warren W."/>
            <person name="Chinwalla A."/>
            <person name="Mardis E.R."/>
            <person name="Wilson R.K."/>
        </authorList>
    </citation>
    <scope>NUCLEOTIDE SEQUENCE [LARGE SCALE GENOMIC DNA]</scope>
    <source>
        <strain evidence="1 2">ATCC 29220</strain>
    </source>
</reference>
<evidence type="ECO:0000313" key="2">
    <source>
        <dbReference type="Proteomes" id="UP000003880"/>
    </source>
</evidence>
<protein>
    <submittedName>
        <fullName evidence="1">Uncharacterized protein</fullName>
    </submittedName>
</protein>
<accession>D4BDF0</accession>
<dbReference type="Proteomes" id="UP000003880">
    <property type="component" value="Unassembled WGS sequence"/>
</dbReference>
<comment type="caution">
    <text evidence="1">The sequence shown here is derived from an EMBL/GenBank/DDBJ whole genome shotgun (WGS) entry which is preliminary data.</text>
</comment>
<gene>
    <name evidence="1" type="ORF">CIT292_08517</name>
</gene>
<dbReference type="EMBL" id="ABWL02000009">
    <property type="protein sequence ID" value="EFE07999.1"/>
    <property type="molecule type" value="Genomic_DNA"/>
</dbReference>
<dbReference type="HOGENOM" id="CLU_2664479_0_0_6"/>
<organism evidence="1 2">
    <name type="scientific">Citrobacter youngae ATCC 29220</name>
    <dbReference type="NCBI Taxonomy" id="500640"/>
    <lineage>
        <taxon>Bacteria</taxon>
        <taxon>Pseudomonadati</taxon>
        <taxon>Pseudomonadota</taxon>
        <taxon>Gammaproteobacteria</taxon>
        <taxon>Enterobacterales</taxon>
        <taxon>Enterobacteriaceae</taxon>
        <taxon>Citrobacter</taxon>
        <taxon>Citrobacter freundii complex</taxon>
    </lineage>
</organism>